<evidence type="ECO:0000313" key="2">
    <source>
        <dbReference type="EMBL" id="QEH92575.1"/>
    </source>
</evidence>
<evidence type="ECO:0000313" key="3">
    <source>
        <dbReference type="Proteomes" id="UP000323565"/>
    </source>
</evidence>
<evidence type="ECO:0000256" key="1">
    <source>
        <dbReference type="SAM" id="Phobius"/>
    </source>
</evidence>
<keyword evidence="1" id="KW-0812">Transmembrane</keyword>
<keyword evidence="3" id="KW-1185">Reference proteome</keyword>
<proteinExistence type="predicted"/>
<accession>A0ABX5Z9U9</accession>
<dbReference type="EMBL" id="CP043031">
    <property type="protein sequence ID" value="QEH92575.1"/>
    <property type="molecule type" value="Genomic_DNA"/>
</dbReference>
<gene>
    <name evidence="2" type="ORF">FV141_02735</name>
</gene>
<protein>
    <submittedName>
        <fullName evidence="2">Uncharacterized protein</fullName>
    </submittedName>
</protein>
<keyword evidence="1" id="KW-1133">Transmembrane helix</keyword>
<keyword evidence="1" id="KW-0472">Membrane</keyword>
<organism evidence="2 3">
    <name type="scientific">Dermacoccus abyssi</name>
    <dbReference type="NCBI Taxonomy" id="322596"/>
    <lineage>
        <taxon>Bacteria</taxon>
        <taxon>Bacillati</taxon>
        <taxon>Actinomycetota</taxon>
        <taxon>Actinomycetes</taxon>
        <taxon>Micrococcales</taxon>
        <taxon>Dermacoccaceae</taxon>
        <taxon>Dermacoccus</taxon>
    </lineage>
</organism>
<feature type="transmembrane region" description="Helical" evidence="1">
    <location>
        <begin position="43"/>
        <end position="65"/>
    </location>
</feature>
<dbReference type="Proteomes" id="UP000323565">
    <property type="component" value="Chromosome"/>
</dbReference>
<name>A0ABX5Z9U9_9MICO</name>
<sequence length="74" mass="7450">MKHPAAVPLLAVAAVLVWAWSIYGFVAGVLNGYGDGSGGNAGRLGAAAGVLMTGLVALAATIYLVKALKVRRGR</sequence>
<reference evidence="2 3" key="1">
    <citation type="submission" date="2019-08" db="EMBL/GenBank/DDBJ databases">
        <title>Dermacoccus abyssi strain HZAU 226, whole genome Nanopore sequencing project.</title>
        <authorList>
            <person name="Guo A."/>
            <person name="Zhang X."/>
            <person name="Ruan Y."/>
            <person name="Liu W."/>
            <person name="Chen Q."/>
            <person name="Gu L."/>
        </authorList>
    </citation>
    <scope>NUCLEOTIDE SEQUENCE [LARGE SCALE GENOMIC DNA]</scope>
    <source>
        <strain evidence="2 3">HZAU 226</strain>
    </source>
</reference>